<evidence type="ECO:0000256" key="6">
    <source>
        <dbReference type="ARBA" id="ARBA00023237"/>
    </source>
</evidence>
<keyword evidence="2 7" id="KW-0813">Transport</keyword>
<comment type="subcellular location">
    <subcellularLocation>
        <location evidence="1 7">Cell outer membrane</location>
        <topology evidence="1 7">Multi-pass membrane protein</topology>
    </subcellularLocation>
</comment>
<evidence type="ECO:0000256" key="4">
    <source>
        <dbReference type="ARBA" id="ARBA00022692"/>
    </source>
</evidence>
<evidence type="ECO:0000313" key="10">
    <source>
        <dbReference type="Proteomes" id="UP000184232"/>
    </source>
</evidence>
<dbReference type="SUPFAM" id="SSF56935">
    <property type="entry name" value="Porins"/>
    <property type="match status" value="1"/>
</dbReference>
<dbReference type="InterPro" id="IPR023997">
    <property type="entry name" value="TonB-dep_OMP_SusC/RagA_CS"/>
</dbReference>
<dbReference type="NCBIfam" id="TIGR04057">
    <property type="entry name" value="SusC_RagA_signa"/>
    <property type="match status" value="1"/>
</dbReference>
<keyword evidence="6 7" id="KW-0998">Cell outer membrane</keyword>
<evidence type="ECO:0000256" key="3">
    <source>
        <dbReference type="ARBA" id="ARBA00022452"/>
    </source>
</evidence>
<dbReference type="Gene3D" id="2.40.170.20">
    <property type="entry name" value="TonB-dependent receptor, beta-barrel domain"/>
    <property type="match status" value="1"/>
</dbReference>
<dbReference type="SUPFAM" id="SSF49464">
    <property type="entry name" value="Carboxypeptidase regulatory domain-like"/>
    <property type="match status" value="1"/>
</dbReference>
<dbReference type="InterPro" id="IPR012910">
    <property type="entry name" value="Plug_dom"/>
</dbReference>
<evidence type="ECO:0000256" key="2">
    <source>
        <dbReference type="ARBA" id="ARBA00022448"/>
    </source>
</evidence>
<keyword evidence="4 7" id="KW-0812">Transmembrane</keyword>
<dbReference type="InterPro" id="IPR037066">
    <property type="entry name" value="Plug_dom_sf"/>
</dbReference>
<dbReference type="RefSeq" id="WP_072785328.1">
    <property type="nucleotide sequence ID" value="NZ_CP045292.1"/>
</dbReference>
<dbReference type="InterPro" id="IPR023996">
    <property type="entry name" value="TonB-dep_OMP_SusC/RagA"/>
</dbReference>
<name>A0A1M6L1Q8_9FLAO</name>
<gene>
    <name evidence="9" type="ORF">SAMN05444337_2361</name>
</gene>
<keyword evidence="5 7" id="KW-0472">Membrane</keyword>
<dbReference type="InterPro" id="IPR039426">
    <property type="entry name" value="TonB-dep_rcpt-like"/>
</dbReference>
<feature type="domain" description="TonB-dependent receptor plug" evidence="8">
    <location>
        <begin position="107"/>
        <end position="212"/>
    </location>
</feature>
<protein>
    <submittedName>
        <fullName evidence="9">TonB-linked outer membrane protein, SusC/RagA family</fullName>
    </submittedName>
</protein>
<dbReference type="GO" id="GO:0009279">
    <property type="term" value="C:cell outer membrane"/>
    <property type="evidence" value="ECO:0007669"/>
    <property type="project" value="UniProtKB-SubCell"/>
</dbReference>
<keyword evidence="10" id="KW-1185">Reference proteome</keyword>
<dbReference type="InterPro" id="IPR036942">
    <property type="entry name" value="Beta-barrel_TonB_sf"/>
</dbReference>
<dbReference type="STRING" id="683124.SAMN05444337_2361"/>
<evidence type="ECO:0000256" key="5">
    <source>
        <dbReference type="ARBA" id="ARBA00023136"/>
    </source>
</evidence>
<accession>A0A1M6L1Q8</accession>
<proteinExistence type="inferred from homology"/>
<dbReference type="Gene3D" id="2.60.40.1120">
    <property type="entry name" value="Carboxypeptidase-like, regulatory domain"/>
    <property type="match status" value="1"/>
</dbReference>
<sequence length="999" mass="111344">MRQILLFISLLILPFVSFSQEIKGNVVDDQGNPLIGVTIHASQSDKYTTTDFDGNFALEAKQGEDVVFTFIGFETLTMKAAQNMQAVLKESVTQLEDVVMIGYGTAKKRDLTGSIVSIKGEEVADKPNNNVLNSLQGKVAGLQVVNSGQPGSEPDVRIRGTISLYQTKPLYVVDGIFTDNIDFINPSDIASLEVLKDPSSLSVFGARGANGVILVTTKRAKTGETLINYNTSVGFKSITGQPDMANASQFKTLYEMQRENQGIAPYSYYNLYAADTDWVDTIANDNALFYNHNISFSNSTENNKIYAGFGYSNEEGLVKNELYKKFTANLNDELTLKKNLKLGLNLNFLDARLPRLGNFTSAINSTPIVAPYNNALGVYNQLPTEMGGAQLGNPLLEVEGKNGTQLNRDTRFVANVYAELKFLEHFTLRGAYLADLDYNKGRGYTPVFNVYAAESDDLTAYGSNLLTKVNQYSNYKQNLQQDYTLSYKNTFGKHNVTLLAGHTRYEEYFSAMSGTVSQYAPNYNADGVDTNQIPNDPRWWYLNVFPYGDPTTRLSNSSQWDRATLSYLGRVLYNYDGKYMVNASLRRDDSSEIRKAQNFWAVGAAWEISKENFFKNDYVSYLKIKGSIGEQGNQFTSLHYPTYPLYVSGQSAVFGENLVPANILAYRVNPNLKWETVFSKEIGFEATAFNNKLSLEVNYYDKTTDGLLAYITTSTDEFYGNVGEVKNNGFEFVASWKNEVNDKFNYSISGNLTTMNNKVVSLYDDGFDYFSNPTRTIAGQPISSFYGYIVEGVYQTEADVLLSPTSNVGNYGVGDLKFKDVNGDGIITADDRTYIGNPTPDFTYGFSANLNYNNWSLGLDFQGVYGNEVYRNWGNGSTYAQFNYRTARLNAWNGPGTSNWEPQVNDASGYNSMASTYMVEDGSYLRLRNVQLAYNFNASFLDKLSIKSLKMFLNAQNMVTWRNNSGFTPEFGGSPTQFGVDNGSYPIPVITTVGLNVTF</sequence>
<comment type="similarity">
    <text evidence="7">Belongs to the TonB-dependent receptor family.</text>
</comment>
<dbReference type="Pfam" id="PF13715">
    <property type="entry name" value="CarbopepD_reg_2"/>
    <property type="match status" value="1"/>
</dbReference>
<dbReference type="Gene3D" id="2.170.130.10">
    <property type="entry name" value="TonB-dependent receptor, plug domain"/>
    <property type="match status" value="1"/>
</dbReference>
<dbReference type="Proteomes" id="UP000184232">
    <property type="component" value="Unassembled WGS sequence"/>
</dbReference>
<evidence type="ECO:0000313" key="9">
    <source>
        <dbReference type="EMBL" id="SHJ65160.1"/>
    </source>
</evidence>
<dbReference type="PROSITE" id="PS52016">
    <property type="entry name" value="TONB_DEPENDENT_REC_3"/>
    <property type="match status" value="1"/>
</dbReference>
<dbReference type="Pfam" id="PF07715">
    <property type="entry name" value="Plug"/>
    <property type="match status" value="1"/>
</dbReference>
<evidence type="ECO:0000256" key="7">
    <source>
        <dbReference type="PROSITE-ProRule" id="PRU01360"/>
    </source>
</evidence>
<keyword evidence="3 7" id="KW-1134">Transmembrane beta strand</keyword>
<evidence type="ECO:0000259" key="8">
    <source>
        <dbReference type="Pfam" id="PF07715"/>
    </source>
</evidence>
<dbReference type="InterPro" id="IPR008969">
    <property type="entry name" value="CarboxyPept-like_regulatory"/>
</dbReference>
<dbReference type="AlphaFoldDB" id="A0A1M6L1Q8"/>
<evidence type="ECO:0000256" key="1">
    <source>
        <dbReference type="ARBA" id="ARBA00004571"/>
    </source>
</evidence>
<organism evidence="9 10">
    <name type="scientific">Flavobacterium haoranii</name>
    <dbReference type="NCBI Taxonomy" id="683124"/>
    <lineage>
        <taxon>Bacteria</taxon>
        <taxon>Pseudomonadati</taxon>
        <taxon>Bacteroidota</taxon>
        <taxon>Flavobacteriia</taxon>
        <taxon>Flavobacteriales</taxon>
        <taxon>Flavobacteriaceae</taxon>
        <taxon>Flavobacterium</taxon>
    </lineage>
</organism>
<dbReference type="EMBL" id="FQZH01000005">
    <property type="protein sequence ID" value="SHJ65160.1"/>
    <property type="molecule type" value="Genomic_DNA"/>
</dbReference>
<reference evidence="9 10" key="1">
    <citation type="submission" date="2016-11" db="EMBL/GenBank/DDBJ databases">
        <authorList>
            <person name="Jaros S."/>
            <person name="Januszkiewicz K."/>
            <person name="Wedrychowicz H."/>
        </authorList>
    </citation>
    <scope>NUCLEOTIDE SEQUENCE [LARGE SCALE GENOMIC DNA]</scope>
    <source>
        <strain evidence="9 10">DSM 22807</strain>
    </source>
</reference>
<dbReference type="NCBIfam" id="TIGR04056">
    <property type="entry name" value="OMP_RagA_SusC"/>
    <property type="match status" value="1"/>
</dbReference>
<dbReference type="OrthoDB" id="9768177at2"/>